<dbReference type="PANTHER" id="PTHR47835:SF3">
    <property type="entry name" value="HELICASE FOR MEIOSIS 1"/>
    <property type="match status" value="1"/>
</dbReference>
<keyword evidence="4" id="KW-0413">Isomerase</keyword>
<dbReference type="InterPro" id="IPR036388">
    <property type="entry name" value="WH-like_DNA-bd_sf"/>
</dbReference>
<dbReference type="SMART" id="SM00490">
    <property type="entry name" value="HELICc"/>
    <property type="match status" value="1"/>
</dbReference>
<accession>T1JVF4</accession>
<comment type="catalytic activity">
    <reaction evidence="8">
        <text>ATP + H2O = ADP + phosphate + H(+)</text>
        <dbReference type="Rhea" id="RHEA:13065"/>
        <dbReference type="ChEBI" id="CHEBI:15377"/>
        <dbReference type="ChEBI" id="CHEBI:15378"/>
        <dbReference type="ChEBI" id="CHEBI:30616"/>
        <dbReference type="ChEBI" id="CHEBI:43474"/>
        <dbReference type="ChEBI" id="CHEBI:456216"/>
        <dbReference type="EC" id="5.6.2.4"/>
    </reaction>
</comment>
<dbReference type="KEGG" id="tut:107370789"/>
<evidence type="ECO:0000256" key="3">
    <source>
        <dbReference type="ARBA" id="ARBA00022806"/>
    </source>
</evidence>
<keyword evidence="5" id="KW-0469">Meiosis</keyword>
<dbReference type="InterPro" id="IPR001650">
    <property type="entry name" value="Helicase_C-like"/>
</dbReference>
<reference evidence="10" key="2">
    <citation type="submission" date="2015-06" db="UniProtKB">
        <authorList>
            <consortium name="EnsemblMetazoa"/>
        </authorList>
    </citation>
    <scope>IDENTIFICATION</scope>
</reference>
<dbReference type="InterPro" id="IPR057842">
    <property type="entry name" value="WH_MER3"/>
</dbReference>
<dbReference type="InterPro" id="IPR004179">
    <property type="entry name" value="Sec63-dom"/>
</dbReference>
<dbReference type="PANTHER" id="PTHR47835">
    <property type="entry name" value="HFM1, ATP DEPENDENT DNA HELICASE HOMOLOG"/>
    <property type="match status" value="1"/>
</dbReference>
<dbReference type="Pfam" id="PF02889">
    <property type="entry name" value="Sec63"/>
    <property type="match status" value="1"/>
</dbReference>
<dbReference type="GO" id="GO:0016787">
    <property type="term" value="F:hydrolase activity"/>
    <property type="evidence" value="ECO:0007669"/>
    <property type="project" value="UniProtKB-KW"/>
</dbReference>
<protein>
    <recommendedName>
        <fullName evidence="7">DNA 3'-5' helicase</fullName>
        <ecNumber evidence="7">5.6.2.4</ecNumber>
    </recommendedName>
</protein>
<evidence type="ECO:0000256" key="8">
    <source>
        <dbReference type="ARBA" id="ARBA00048988"/>
    </source>
</evidence>
<evidence type="ECO:0000313" key="11">
    <source>
        <dbReference type="Proteomes" id="UP000015104"/>
    </source>
</evidence>
<sequence length="638" mass="72967">MKIVKKVIGFSFPESLSDFFCLQKLNLKLPELINQYSEERTTLIFTCTRKDCQTTAEFLSQNCPFNYKPFQRDKFAILSQSIDNNRLKATLLKGIGFYHAGLSPDDRQKLEIAFLNGEVRIVVATSALASSEDLSAHLVIIKGTNYFINGSSVEYEESTVLQMLDIAGKSQLDDHGYAIILTRSENETKYKRLVAGEKMIESNIYNFFSEIFMTEIERNAICCLNDAVDWVRSTFFYIRIHKNKQYYGLDPNCTEEQVDQKLKEISIKELNNLKKYEMIEITADGSIKATKIGRLMADHSISSQAMQQFLKLKGNENLYDLLTVLTRCKDLNQSAILKTADERVLSKFNTFSNYNRVIRFPLSGPIKSNEMKINVLIQVVLGCIPLPEDFPLLQKIDEMINICQMLSNCLMDIAFIKATNLNFLLNCIILAKCLKVGLWENSRYVCNQLNGVNSKIARKLVNANLCSFEKIEHADPRLIENVCQCDVTFGDHVIEEIKRIPKYEVTIENTQITSVDYSQTIRIKVNLTNWEVIANDTDKLGKLSCILLIGDQDNAILVKERIFTQHLVKLTGVYEKDFPIPASAASIFIHFIDEFYVGTDISSEYFPKYLLSHEQNSIRKIQEIKQFDDIFSASPKLE</sequence>
<dbReference type="InterPro" id="IPR052247">
    <property type="entry name" value="Meiotic_Crossover_Helicase"/>
</dbReference>
<evidence type="ECO:0000256" key="4">
    <source>
        <dbReference type="ARBA" id="ARBA00023235"/>
    </source>
</evidence>
<dbReference type="STRING" id="32264.T1JVF4"/>
<evidence type="ECO:0000256" key="5">
    <source>
        <dbReference type="ARBA" id="ARBA00023254"/>
    </source>
</evidence>
<dbReference type="GO" id="GO:0051321">
    <property type="term" value="P:meiotic cell cycle"/>
    <property type="evidence" value="ECO:0007669"/>
    <property type="project" value="UniProtKB-KW"/>
</dbReference>
<name>T1JVF4_TETUR</name>
<dbReference type="EnsemblMetazoa" id="tetur02g04410.1">
    <property type="protein sequence ID" value="tetur02g04410.1"/>
    <property type="gene ID" value="tetur02g04410"/>
</dbReference>
<dbReference type="Gene3D" id="1.10.3380.10">
    <property type="entry name" value="Sec63 N-terminal domain-like domain"/>
    <property type="match status" value="1"/>
</dbReference>
<keyword evidence="3" id="KW-0067">ATP-binding</keyword>
<dbReference type="EMBL" id="CAEY01000794">
    <property type="status" value="NOT_ANNOTATED_CDS"/>
    <property type="molecule type" value="Genomic_DNA"/>
</dbReference>
<keyword evidence="3" id="KW-0347">Helicase</keyword>
<feature type="domain" description="Helicase C-terminal" evidence="9">
    <location>
        <begin position="28"/>
        <end position="219"/>
    </location>
</feature>
<dbReference type="eggNOG" id="KOG0952">
    <property type="taxonomic scope" value="Eukaryota"/>
</dbReference>
<gene>
    <name evidence="10" type="primary">107370789</name>
</gene>
<dbReference type="Proteomes" id="UP000015104">
    <property type="component" value="Unassembled WGS sequence"/>
</dbReference>
<evidence type="ECO:0000256" key="7">
    <source>
        <dbReference type="ARBA" id="ARBA00034808"/>
    </source>
</evidence>
<keyword evidence="11" id="KW-1185">Reference proteome</keyword>
<evidence type="ECO:0000259" key="9">
    <source>
        <dbReference type="PROSITE" id="PS51194"/>
    </source>
</evidence>
<dbReference type="SUPFAM" id="SSF158702">
    <property type="entry name" value="Sec63 N-terminal domain-like"/>
    <property type="match status" value="1"/>
</dbReference>
<evidence type="ECO:0000256" key="6">
    <source>
        <dbReference type="ARBA" id="ARBA00034617"/>
    </source>
</evidence>
<organism evidence="10 11">
    <name type="scientific">Tetranychus urticae</name>
    <name type="common">Two-spotted spider mite</name>
    <dbReference type="NCBI Taxonomy" id="32264"/>
    <lineage>
        <taxon>Eukaryota</taxon>
        <taxon>Metazoa</taxon>
        <taxon>Ecdysozoa</taxon>
        <taxon>Arthropoda</taxon>
        <taxon>Chelicerata</taxon>
        <taxon>Arachnida</taxon>
        <taxon>Acari</taxon>
        <taxon>Acariformes</taxon>
        <taxon>Trombidiformes</taxon>
        <taxon>Prostigmata</taxon>
        <taxon>Eleutherengona</taxon>
        <taxon>Raphignathae</taxon>
        <taxon>Tetranychoidea</taxon>
        <taxon>Tetranychidae</taxon>
        <taxon>Tetranychus</taxon>
    </lineage>
</organism>
<dbReference type="SMART" id="SM00973">
    <property type="entry name" value="Sec63"/>
    <property type="match status" value="1"/>
</dbReference>
<proteinExistence type="inferred from homology"/>
<dbReference type="GO" id="GO:0043138">
    <property type="term" value="F:3'-5' DNA helicase activity"/>
    <property type="evidence" value="ECO:0007669"/>
    <property type="project" value="UniProtKB-EC"/>
</dbReference>
<dbReference type="Gene3D" id="1.10.10.10">
    <property type="entry name" value="Winged helix-like DNA-binding domain superfamily/Winged helix DNA-binding domain"/>
    <property type="match status" value="1"/>
</dbReference>
<evidence type="ECO:0000256" key="2">
    <source>
        <dbReference type="ARBA" id="ARBA00022801"/>
    </source>
</evidence>
<keyword evidence="2" id="KW-0378">Hydrolase</keyword>
<dbReference type="Gene3D" id="3.40.50.300">
    <property type="entry name" value="P-loop containing nucleotide triphosphate hydrolases"/>
    <property type="match status" value="1"/>
</dbReference>
<comment type="catalytic activity">
    <reaction evidence="6">
        <text>Couples ATP hydrolysis with the unwinding of duplex DNA by translocating in the 3'-5' direction.</text>
        <dbReference type="EC" id="5.6.2.4"/>
    </reaction>
</comment>
<evidence type="ECO:0000256" key="1">
    <source>
        <dbReference type="ARBA" id="ARBA00010140"/>
    </source>
</evidence>
<comment type="similarity">
    <text evidence="1">Belongs to the helicase family. SKI2 subfamily.</text>
</comment>
<dbReference type="EC" id="5.6.2.4" evidence="7"/>
<dbReference type="SUPFAM" id="SSF52540">
    <property type="entry name" value="P-loop containing nucleoside triphosphate hydrolases"/>
    <property type="match status" value="1"/>
</dbReference>
<dbReference type="Pfam" id="PF23445">
    <property type="entry name" value="WHD_SNRNP200"/>
    <property type="match status" value="1"/>
</dbReference>
<dbReference type="InterPro" id="IPR027417">
    <property type="entry name" value="P-loop_NTPase"/>
</dbReference>
<keyword evidence="3" id="KW-0547">Nucleotide-binding</keyword>
<dbReference type="OrthoDB" id="5575at2759"/>
<evidence type="ECO:0000313" key="10">
    <source>
        <dbReference type="EnsemblMetazoa" id="tetur02g04410.1"/>
    </source>
</evidence>
<dbReference type="HOGENOM" id="CLU_000335_0_2_1"/>
<dbReference type="PROSITE" id="PS51194">
    <property type="entry name" value="HELICASE_CTER"/>
    <property type="match status" value="1"/>
</dbReference>
<dbReference type="AlphaFoldDB" id="T1JVF4"/>
<reference evidence="11" key="1">
    <citation type="submission" date="2011-08" db="EMBL/GenBank/DDBJ databases">
        <authorList>
            <person name="Rombauts S."/>
        </authorList>
    </citation>
    <scope>NUCLEOTIDE SEQUENCE</scope>
    <source>
        <strain evidence="11">London</strain>
    </source>
</reference>